<gene>
    <name evidence="10" type="ORF">NEF87_004937</name>
</gene>
<organism evidence="10 11">
    <name type="scientific">Candidatus Lokiarchaeum ossiferum</name>
    <dbReference type="NCBI Taxonomy" id="2951803"/>
    <lineage>
        <taxon>Archaea</taxon>
        <taxon>Promethearchaeati</taxon>
        <taxon>Promethearchaeota</taxon>
        <taxon>Promethearchaeia</taxon>
        <taxon>Promethearchaeales</taxon>
        <taxon>Promethearchaeaceae</taxon>
        <taxon>Candidatus Lokiarchaeum</taxon>
    </lineage>
</organism>
<dbReference type="Gene3D" id="1.10.240.10">
    <property type="entry name" value="Tyrosyl-Transfer RNA Synthetase"/>
    <property type="match status" value="1"/>
</dbReference>
<evidence type="ECO:0000256" key="9">
    <source>
        <dbReference type="RuleBase" id="RU363036"/>
    </source>
</evidence>
<accession>A0ABY6I257</accession>
<evidence type="ECO:0000256" key="6">
    <source>
        <dbReference type="ARBA" id="ARBA00023146"/>
    </source>
</evidence>
<comment type="catalytic activity">
    <reaction evidence="7">
        <text>tRNA(Tyr) + L-tyrosine + ATP = L-tyrosyl-tRNA(Tyr) + AMP + diphosphate + H(+)</text>
        <dbReference type="Rhea" id="RHEA:10220"/>
        <dbReference type="Rhea" id="RHEA-COMP:9706"/>
        <dbReference type="Rhea" id="RHEA-COMP:9707"/>
        <dbReference type="ChEBI" id="CHEBI:15378"/>
        <dbReference type="ChEBI" id="CHEBI:30616"/>
        <dbReference type="ChEBI" id="CHEBI:33019"/>
        <dbReference type="ChEBI" id="CHEBI:58315"/>
        <dbReference type="ChEBI" id="CHEBI:78442"/>
        <dbReference type="ChEBI" id="CHEBI:78536"/>
        <dbReference type="ChEBI" id="CHEBI:456215"/>
        <dbReference type="EC" id="6.1.1.1"/>
    </reaction>
</comment>
<dbReference type="InterPro" id="IPR002307">
    <property type="entry name" value="Tyr-tRNA-ligase"/>
</dbReference>
<dbReference type="PANTHER" id="PTHR46264">
    <property type="entry name" value="TYROSINE-TRNA LIGASE"/>
    <property type="match status" value="1"/>
</dbReference>
<dbReference type="PIRSF" id="PIRSF006588">
    <property type="entry name" value="TyrRS_arch_euk"/>
    <property type="match status" value="1"/>
</dbReference>
<reference evidence="10" key="1">
    <citation type="submission" date="2022-09" db="EMBL/GenBank/DDBJ databases">
        <title>Actin cytoskeleton and complex cell architecture in an #Asgard archaeon.</title>
        <authorList>
            <person name="Ponce Toledo R.I."/>
            <person name="Schleper C."/>
            <person name="Rodrigues Oliveira T."/>
            <person name="Wollweber F."/>
            <person name="Xu J."/>
            <person name="Rittmann S."/>
            <person name="Klingl A."/>
            <person name="Pilhofer M."/>
        </authorList>
    </citation>
    <scope>NUCLEOTIDE SEQUENCE</scope>
    <source>
        <strain evidence="10">B-35</strain>
    </source>
</reference>
<evidence type="ECO:0000256" key="3">
    <source>
        <dbReference type="ARBA" id="ARBA00022741"/>
    </source>
</evidence>
<dbReference type="PRINTS" id="PR01040">
    <property type="entry name" value="TRNASYNTHTYR"/>
</dbReference>
<evidence type="ECO:0000256" key="8">
    <source>
        <dbReference type="NCBIfam" id="TIGR00234"/>
    </source>
</evidence>
<dbReference type="EMBL" id="CP104013">
    <property type="protein sequence ID" value="UYP48652.1"/>
    <property type="molecule type" value="Genomic_DNA"/>
</dbReference>
<dbReference type="Pfam" id="PF00579">
    <property type="entry name" value="tRNA-synt_1b"/>
    <property type="match status" value="1"/>
</dbReference>
<keyword evidence="4 9" id="KW-0067">ATP-binding</keyword>
<evidence type="ECO:0000256" key="4">
    <source>
        <dbReference type="ARBA" id="ARBA00022840"/>
    </source>
</evidence>
<dbReference type="InterPro" id="IPR002305">
    <property type="entry name" value="aa-tRNA-synth_Ic"/>
</dbReference>
<keyword evidence="6 9" id="KW-0030">Aminoacyl-tRNA synthetase</keyword>
<dbReference type="NCBIfam" id="NF006330">
    <property type="entry name" value="PRK08560.1"/>
    <property type="match status" value="1"/>
</dbReference>
<dbReference type="NCBIfam" id="TIGR00234">
    <property type="entry name" value="tyrS"/>
    <property type="match status" value="1"/>
</dbReference>
<dbReference type="PANTHER" id="PTHR46264:SF4">
    <property type="entry name" value="TYROSINE--TRNA LIGASE, CYTOPLASMIC"/>
    <property type="match status" value="1"/>
</dbReference>
<proteinExistence type="inferred from homology"/>
<name>A0ABY6I257_9ARCH</name>
<keyword evidence="2 9" id="KW-0436">Ligase</keyword>
<keyword evidence="5 9" id="KW-0648">Protein biosynthesis</keyword>
<evidence type="ECO:0000313" key="10">
    <source>
        <dbReference type="EMBL" id="UYP48652.1"/>
    </source>
</evidence>
<dbReference type="InterPro" id="IPR023617">
    <property type="entry name" value="Tyr-tRNA-ligase_arc/euk-type"/>
</dbReference>
<evidence type="ECO:0000256" key="1">
    <source>
        <dbReference type="ARBA" id="ARBA00013160"/>
    </source>
</evidence>
<evidence type="ECO:0000256" key="7">
    <source>
        <dbReference type="ARBA" id="ARBA00048248"/>
    </source>
</evidence>
<keyword evidence="3 9" id="KW-0547">Nucleotide-binding</keyword>
<evidence type="ECO:0000313" key="11">
    <source>
        <dbReference type="Proteomes" id="UP001208689"/>
    </source>
</evidence>
<dbReference type="SUPFAM" id="SSF52374">
    <property type="entry name" value="Nucleotidylyl transferase"/>
    <property type="match status" value="1"/>
</dbReference>
<comment type="similarity">
    <text evidence="9">Belongs to the class-I aminoacyl-tRNA synthetase family.</text>
</comment>
<evidence type="ECO:0000256" key="2">
    <source>
        <dbReference type="ARBA" id="ARBA00022598"/>
    </source>
</evidence>
<dbReference type="InterPro" id="IPR014729">
    <property type="entry name" value="Rossmann-like_a/b/a_fold"/>
</dbReference>
<dbReference type="InterPro" id="IPR050489">
    <property type="entry name" value="Tyr-tRNA_synthase"/>
</dbReference>
<protein>
    <recommendedName>
        <fullName evidence="1 8">Tyrosine--tRNA ligase</fullName>
        <ecNumber evidence="1 8">6.1.1.1</ecNumber>
    </recommendedName>
</protein>
<dbReference type="GO" id="GO:0004831">
    <property type="term" value="F:tyrosine-tRNA ligase activity"/>
    <property type="evidence" value="ECO:0007669"/>
    <property type="project" value="UniProtKB-EC"/>
</dbReference>
<dbReference type="EC" id="6.1.1.1" evidence="1 8"/>
<dbReference type="Gene3D" id="3.40.50.620">
    <property type="entry name" value="HUPs"/>
    <property type="match status" value="1"/>
</dbReference>
<keyword evidence="11" id="KW-1185">Reference proteome</keyword>
<evidence type="ECO:0000256" key="5">
    <source>
        <dbReference type="ARBA" id="ARBA00022917"/>
    </source>
</evidence>
<dbReference type="Proteomes" id="UP001208689">
    <property type="component" value="Chromosome"/>
</dbReference>
<sequence>MEIDQRLSLIQRNLQEIIDGDKIEEILSSRDLKIYWGTATTGKPNLGYLVPIFKIADFLKAGCQVTILFADLHAYLDNMKSTWEMLAKRTRYYEFLIKEMLNLIKAPLDKLNFVQGTDFQLSKEYTLDMYKLSALVTTKNTQKAGAEVVKQVKNPKMSGLLYPILQTLDEEYLKVDAQFGGVDQRKIFMFAREFLPKLNYKKRIHFMNPLIPGLGESGKMSSSEPNSKIDFDDTPKQIKKKISKAFCKDGVIEGNGLLSIMKYIIFRKLEDEQRAFIIDRPEQYGGKIIFNSYGELESKFGEGTLSSIDLKQGLTQELIAFLHPLREKIAQNSQLLKDAYPA</sequence>